<keyword evidence="3" id="KW-1185">Reference proteome</keyword>
<evidence type="ECO:0000256" key="1">
    <source>
        <dbReference type="SAM" id="MobiDB-lite"/>
    </source>
</evidence>
<feature type="compositionally biased region" description="Basic residues" evidence="1">
    <location>
        <begin position="443"/>
        <end position="463"/>
    </location>
</feature>
<name>A0ABD3MTA2_9STRA</name>
<reference evidence="2 3" key="1">
    <citation type="submission" date="2024-10" db="EMBL/GenBank/DDBJ databases">
        <title>Updated reference genomes for cyclostephanoid diatoms.</title>
        <authorList>
            <person name="Roberts W.R."/>
            <person name="Alverson A.J."/>
        </authorList>
    </citation>
    <scope>NUCLEOTIDE SEQUENCE [LARGE SCALE GENOMIC DNA]</scope>
    <source>
        <strain evidence="2 3">AJA232-27</strain>
    </source>
</reference>
<dbReference type="EMBL" id="JALLBG020000117">
    <property type="protein sequence ID" value="KAL3763710.1"/>
    <property type="molecule type" value="Genomic_DNA"/>
</dbReference>
<feature type="region of interest" description="Disordered" evidence="1">
    <location>
        <begin position="9"/>
        <end position="35"/>
    </location>
</feature>
<proteinExistence type="predicted"/>
<sequence>MMNQVSAIVSIKTGDGNDRDNFTTNGSGELSIETRNNGPVELQAAFKLAQNRIYNTESLSATEGKDLMEQNKNTIYVDTAQAHLQSDLQAVKLGKKKFLFGGKAPNAVPADIQSLYNKVGKTTDEIGGNSYGGPIYGEITQGSMQKLIQLMIDHTSLSQESQHFIDIGCGLACIEDCHAGCKTWNKLWRKMMLQSVFLCLGRYYSTEVTSLDPFTHVYMFDTGILAKLIDKIETHRPGSKREFSDKLSYDDDDSFSFSYGGPIYGEITQGSMQKLIQLMIDHTSLSQESHFIDIGCGLACIEDCHAGCKTWNKLWRKMMLQSVFLCLGRYYSTEVTSLDPFTHVYMFDTGSPPELLKELVAVRWNRSGSEFLICYHGPKCMVDKYHFSVKLMVQSTAYMTTTSEGRECYIYRCIQGATSDGTHCDKFFHMHRTCVELWTKKQATKKKKPAPKKMKQLAKKNPRTKKEQKWI</sequence>
<feature type="region of interest" description="Disordered" evidence="1">
    <location>
        <begin position="443"/>
        <end position="471"/>
    </location>
</feature>
<evidence type="ECO:0000313" key="3">
    <source>
        <dbReference type="Proteomes" id="UP001530293"/>
    </source>
</evidence>
<feature type="compositionally biased region" description="Polar residues" evidence="1">
    <location>
        <begin position="22"/>
        <end position="35"/>
    </location>
</feature>
<dbReference type="AlphaFoldDB" id="A0ABD3MTA2"/>
<organism evidence="2 3">
    <name type="scientific">Discostella pseudostelligera</name>
    <dbReference type="NCBI Taxonomy" id="259834"/>
    <lineage>
        <taxon>Eukaryota</taxon>
        <taxon>Sar</taxon>
        <taxon>Stramenopiles</taxon>
        <taxon>Ochrophyta</taxon>
        <taxon>Bacillariophyta</taxon>
        <taxon>Coscinodiscophyceae</taxon>
        <taxon>Thalassiosirophycidae</taxon>
        <taxon>Stephanodiscales</taxon>
        <taxon>Stephanodiscaceae</taxon>
        <taxon>Discostella</taxon>
    </lineage>
</organism>
<comment type="caution">
    <text evidence="2">The sequence shown here is derived from an EMBL/GenBank/DDBJ whole genome shotgun (WGS) entry which is preliminary data.</text>
</comment>
<accession>A0ABD3MTA2</accession>
<evidence type="ECO:0000313" key="2">
    <source>
        <dbReference type="EMBL" id="KAL3763710.1"/>
    </source>
</evidence>
<dbReference type="Proteomes" id="UP001530293">
    <property type="component" value="Unassembled WGS sequence"/>
</dbReference>
<gene>
    <name evidence="2" type="ORF">ACHAWU_008032</name>
</gene>
<protein>
    <submittedName>
        <fullName evidence="2">Uncharacterized protein</fullName>
    </submittedName>
</protein>